<evidence type="ECO:0000313" key="5">
    <source>
        <dbReference type="EMBL" id="KKP89394.1"/>
    </source>
</evidence>
<dbReference type="InterPro" id="IPR005475">
    <property type="entry name" value="Transketolase-like_Pyr-bd"/>
</dbReference>
<evidence type="ECO:0000313" key="6">
    <source>
        <dbReference type="Proteomes" id="UP000034798"/>
    </source>
</evidence>
<dbReference type="InterPro" id="IPR009014">
    <property type="entry name" value="Transketo_C/PFOR_II"/>
</dbReference>
<comment type="caution">
    <text evidence="5">The sequence shown here is derived from an EMBL/GenBank/DDBJ whole genome shotgun (WGS) entry which is preliminary data.</text>
</comment>
<dbReference type="FunFam" id="3.40.50.970:FF:000129">
    <property type="entry name" value="Transketolase"/>
    <property type="match status" value="1"/>
</dbReference>
<evidence type="ECO:0000256" key="3">
    <source>
        <dbReference type="ARBA" id="ARBA00023052"/>
    </source>
</evidence>
<dbReference type="PATRIC" id="fig|1618752.3.peg.84"/>
<proteinExistence type="inferred from homology"/>
<dbReference type="CDD" id="cd07033">
    <property type="entry name" value="TPP_PYR_DXS_TK_like"/>
    <property type="match status" value="1"/>
</dbReference>
<comment type="similarity">
    <text evidence="2">Belongs to the transketolase family.</text>
</comment>
<dbReference type="PANTHER" id="PTHR43825">
    <property type="entry name" value="PYRUVATE DEHYDROGENASE E1 COMPONENT"/>
    <property type="match status" value="1"/>
</dbReference>
<evidence type="ECO:0000256" key="1">
    <source>
        <dbReference type="ARBA" id="ARBA00001964"/>
    </source>
</evidence>
<dbReference type="SUPFAM" id="SSF52518">
    <property type="entry name" value="Thiamin diphosphate-binding fold (THDP-binding)"/>
    <property type="match status" value="1"/>
</dbReference>
<evidence type="ECO:0000256" key="2">
    <source>
        <dbReference type="ARBA" id="ARBA00007131"/>
    </source>
</evidence>
<evidence type="ECO:0000259" key="4">
    <source>
        <dbReference type="SMART" id="SM00861"/>
    </source>
</evidence>
<dbReference type="SUPFAM" id="SSF52922">
    <property type="entry name" value="TK C-terminal domain-like"/>
    <property type="match status" value="1"/>
</dbReference>
<dbReference type="Pfam" id="PF02779">
    <property type="entry name" value="Transket_pyr"/>
    <property type="match status" value="1"/>
</dbReference>
<comment type="cofactor">
    <cofactor evidence="1">
        <name>thiamine diphosphate</name>
        <dbReference type="ChEBI" id="CHEBI:58937"/>
    </cofactor>
</comment>
<dbReference type="SMART" id="SM00861">
    <property type="entry name" value="Transket_pyr"/>
    <property type="match status" value="1"/>
</dbReference>
<feature type="domain" description="Transketolase-like pyrimidine-binding" evidence="4">
    <location>
        <begin position="20"/>
        <end position="185"/>
    </location>
</feature>
<gene>
    <name evidence="5" type="ORF">UR91_C0003G0015</name>
</gene>
<keyword evidence="3" id="KW-0786">Thiamine pyrophosphate</keyword>
<sequence>MLNPKLKLNPKIFNPDCEQVSIRKGFGQGLTLSGEMNKNVVGLCGDLVESTQMNMFVEKFSERFIEVGVAEQNLVTIASGMSAMGKIPFCASYAMFSPGRNWEQIRTTIAYNDRPVKIVGSHAGISVGSDGGTHQALEDIALMRVMPNMEVISPCDAIEAKKATLALAKSGKPGYLRLAREKTPVVTTEETSFNIGKAEIYWLPDVGMAQVGIIVTGGLMHRALLAAKELEGESPLGIKTKVMNLSTIKPIDANAIIALAKETKRIVTVEDHQVMGGMGSAVAEVLAQNYPVPMEFVGVQDRFGQSGTPDELIEHYGMGKDSIKKAVKKVLKRKS</sequence>
<dbReference type="Gene3D" id="3.40.50.970">
    <property type="match status" value="1"/>
</dbReference>
<dbReference type="Pfam" id="PF02780">
    <property type="entry name" value="Transketolase_C"/>
    <property type="match status" value="1"/>
</dbReference>
<protein>
    <submittedName>
        <fullName evidence="5">Transketolase, central region</fullName>
    </submittedName>
</protein>
<reference evidence="5 6" key="1">
    <citation type="journal article" date="2015" name="Nature">
        <title>rRNA introns, odd ribosomes, and small enigmatic genomes across a large radiation of phyla.</title>
        <authorList>
            <person name="Brown C.T."/>
            <person name="Hug L.A."/>
            <person name="Thomas B.C."/>
            <person name="Sharon I."/>
            <person name="Castelle C.J."/>
            <person name="Singh A."/>
            <person name="Wilkins M.J."/>
            <person name="Williams K.H."/>
            <person name="Banfield J.F."/>
        </authorList>
    </citation>
    <scope>NUCLEOTIDE SEQUENCE [LARGE SCALE GENOMIC DNA]</scope>
</reference>
<dbReference type="PANTHER" id="PTHR43825:SF1">
    <property type="entry name" value="TRANSKETOLASE-LIKE PYRIMIDINE-BINDING DOMAIN-CONTAINING PROTEIN"/>
    <property type="match status" value="1"/>
</dbReference>
<dbReference type="InterPro" id="IPR051157">
    <property type="entry name" value="PDH/Transketolase"/>
</dbReference>
<organism evidence="5 6">
    <name type="scientific">Candidatus Nomurabacteria bacterium GW2011_GWC2_35_8</name>
    <dbReference type="NCBI Taxonomy" id="1618752"/>
    <lineage>
        <taxon>Bacteria</taxon>
        <taxon>Candidatus Nomuraibacteriota</taxon>
    </lineage>
</organism>
<dbReference type="InterPro" id="IPR029061">
    <property type="entry name" value="THDP-binding"/>
</dbReference>
<dbReference type="EMBL" id="LBQZ01000003">
    <property type="protein sequence ID" value="KKP89394.1"/>
    <property type="molecule type" value="Genomic_DNA"/>
</dbReference>
<dbReference type="Proteomes" id="UP000034798">
    <property type="component" value="Unassembled WGS sequence"/>
</dbReference>
<dbReference type="InterPro" id="IPR033248">
    <property type="entry name" value="Transketolase_C"/>
</dbReference>
<dbReference type="Gene3D" id="3.40.50.920">
    <property type="match status" value="1"/>
</dbReference>
<accession>A0A0G0D581</accession>
<dbReference type="AlphaFoldDB" id="A0A0G0D581"/>
<name>A0A0G0D581_9BACT</name>